<dbReference type="AlphaFoldDB" id="A0AA86YX51"/>
<comment type="caution">
    <text evidence="1">The sequence shown here is derived from an EMBL/GenBank/DDBJ whole genome shotgun (WGS) entry which is preliminary data.</text>
</comment>
<reference evidence="2" key="1">
    <citation type="submission" date="2008-04" db="EMBL/GenBank/DDBJ databases">
        <title>Draft genome sequence of Providencia stuartii (ATCC 25827).</title>
        <authorList>
            <person name="Sudarsanam P."/>
            <person name="Ley R."/>
            <person name="Guruge J."/>
            <person name="Turnbaugh P.J."/>
            <person name="Mahowald M."/>
            <person name="Liep D."/>
            <person name="Gordon J."/>
        </authorList>
    </citation>
    <scope>NUCLEOTIDE SEQUENCE [LARGE SCALE GENOMIC DNA]</scope>
    <source>
        <strain evidence="2">ATCC 25827</strain>
    </source>
</reference>
<evidence type="ECO:0000313" key="2">
    <source>
        <dbReference type="Proteomes" id="UP000004506"/>
    </source>
</evidence>
<sequence length="39" mass="4560">MNGCLKLLILIIIDNEFNNEEKSVLLNTLKLDDIFEDEH</sequence>
<proteinExistence type="predicted"/>
<gene>
    <name evidence="1" type="ORF">PROSTU_00037</name>
</gene>
<evidence type="ECO:0000313" key="1">
    <source>
        <dbReference type="EMBL" id="EDU61946.1"/>
    </source>
</evidence>
<organism evidence="1 2">
    <name type="scientific">Providencia stuartii ATCC 25827</name>
    <dbReference type="NCBI Taxonomy" id="471874"/>
    <lineage>
        <taxon>Bacteria</taxon>
        <taxon>Pseudomonadati</taxon>
        <taxon>Pseudomonadota</taxon>
        <taxon>Gammaproteobacteria</taxon>
        <taxon>Enterobacterales</taxon>
        <taxon>Morganellaceae</taxon>
        <taxon>Providencia</taxon>
    </lineage>
</organism>
<accession>A0AA86YX51</accession>
<reference evidence="1 2" key="3">
    <citation type="submission" date="2008-05" db="EMBL/GenBank/DDBJ databases">
        <authorList>
            <person name="Fulton L."/>
            <person name="Clifton S."/>
            <person name="Fulton B."/>
            <person name="Xu J."/>
            <person name="Minx P."/>
            <person name="Pepin K.H."/>
            <person name="Johnson M."/>
            <person name="Thiruvilangam P."/>
            <person name="Bhonagiri V."/>
            <person name="Nash W.E."/>
            <person name="Mardis E.R."/>
            <person name="Wilson R.K."/>
        </authorList>
    </citation>
    <scope>NUCLEOTIDE SEQUENCE [LARGE SCALE GENOMIC DNA]</scope>
    <source>
        <strain evidence="1 2">ATCC 25827</strain>
    </source>
</reference>
<dbReference type="Proteomes" id="UP000004506">
    <property type="component" value="Unassembled WGS sequence"/>
</dbReference>
<dbReference type="EMBL" id="ABJD02000001">
    <property type="protein sequence ID" value="EDU61946.1"/>
    <property type="molecule type" value="Genomic_DNA"/>
</dbReference>
<reference evidence="2" key="2">
    <citation type="submission" date="2008-04" db="EMBL/GenBank/DDBJ databases">
        <title>Draft genome sequence of Providencia stuartii(ATCC 25827).</title>
        <authorList>
            <person name="Sudarsanam P."/>
            <person name="Ley R."/>
            <person name="Guruge J."/>
            <person name="Turnbaugh P.J."/>
            <person name="Mahowald M."/>
            <person name="Liep D."/>
            <person name="Gordon J."/>
        </authorList>
    </citation>
    <scope>NUCLEOTIDE SEQUENCE [LARGE SCALE GENOMIC DNA]</scope>
    <source>
        <strain evidence="2">ATCC 25827</strain>
    </source>
</reference>
<name>A0AA86YX51_PROST</name>
<protein>
    <submittedName>
        <fullName evidence="1">Uncharacterized protein</fullName>
    </submittedName>
</protein>